<gene>
    <name evidence="1" type="ORF">L1987_06966</name>
</gene>
<protein>
    <submittedName>
        <fullName evidence="1">Uncharacterized protein</fullName>
    </submittedName>
</protein>
<proteinExistence type="predicted"/>
<name>A0ACB9JZR5_9ASTR</name>
<sequence>MDMEYHKYWLVLPFLRNGDFVIERLIFVSRTRGFQFDPAKWSCRTTYNDGISPSPTVASSSAKPPINPSPIVSHHCPACPDDHSQPAAPVHPHAPLHATHPSTPSTSDPTTSQPLSPSFPLQTEVEPASPQTVQSSVSSQPDQSYASSQVEASQTVQPSTSPRAEATEGFLLKRPHLLPLFIV</sequence>
<organism evidence="1 2">
    <name type="scientific">Smallanthus sonchifolius</name>
    <dbReference type="NCBI Taxonomy" id="185202"/>
    <lineage>
        <taxon>Eukaryota</taxon>
        <taxon>Viridiplantae</taxon>
        <taxon>Streptophyta</taxon>
        <taxon>Embryophyta</taxon>
        <taxon>Tracheophyta</taxon>
        <taxon>Spermatophyta</taxon>
        <taxon>Magnoliopsida</taxon>
        <taxon>eudicotyledons</taxon>
        <taxon>Gunneridae</taxon>
        <taxon>Pentapetalae</taxon>
        <taxon>asterids</taxon>
        <taxon>campanulids</taxon>
        <taxon>Asterales</taxon>
        <taxon>Asteraceae</taxon>
        <taxon>Asteroideae</taxon>
        <taxon>Heliantheae alliance</taxon>
        <taxon>Millerieae</taxon>
        <taxon>Smallanthus</taxon>
    </lineage>
</organism>
<accession>A0ACB9JZR5</accession>
<keyword evidence="2" id="KW-1185">Reference proteome</keyword>
<reference evidence="1 2" key="2">
    <citation type="journal article" date="2022" name="Mol. Ecol. Resour.">
        <title>The genomes of chicory, endive, great burdock and yacon provide insights into Asteraceae paleo-polyploidization history and plant inulin production.</title>
        <authorList>
            <person name="Fan W."/>
            <person name="Wang S."/>
            <person name="Wang H."/>
            <person name="Wang A."/>
            <person name="Jiang F."/>
            <person name="Liu H."/>
            <person name="Zhao H."/>
            <person name="Xu D."/>
            <person name="Zhang Y."/>
        </authorList>
    </citation>
    <scope>NUCLEOTIDE SEQUENCE [LARGE SCALE GENOMIC DNA]</scope>
    <source>
        <strain evidence="2">cv. Yunnan</strain>
        <tissue evidence="1">Leaves</tissue>
    </source>
</reference>
<dbReference type="Proteomes" id="UP001056120">
    <property type="component" value="Linkage Group LG02"/>
</dbReference>
<dbReference type="EMBL" id="CM042019">
    <property type="protein sequence ID" value="KAI3825476.1"/>
    <property type="molecule type" value="Genomic_DNA"/>
</dbReference>
<evidence type="ECO:0000313" key="2">
    <source>
        <dbReference type="Proteomes" id="UP001056120"/>
    </source>
</evidence>
<comment type="caution">
    <text evidence="1">The sequence shown here is derived from an EMBL/GenBank/DDBJ whole genome shotgun (WGS) entry which is preliminary data.</text>
</comment>
<reference evidence="2" key="1">
    <citation type="journal article" date="2022" name="Mol. Ecol. Resour.">
        <title>The genomes of chicory, endive, great burdock and yacon provide insights into Asteraceae palaeo-polyploidization history and plant inulin production.</title>
        <authorList>
            <person name="Fan W."/>
            <person name="Wang S."/>
            <person name="Wang H."/>
            <person name="Wang A."/>
            <person name="Jiang F."/>
            <person name="Liu H."/>
            <person name="Zhao H."/>
            <person name="Xu D."/>
            <person name="Zhang Y."/>
        </authorList>
    </citation>
    <scope>NUCLEOTIDE SEQUENCE [LARGE SCALE GENOMIC DNA]</scope>
    <source>
        <strain evidence="2">cv. Yunnan</strain>
    </source>
</reference>
<evidence type="ECO:0000313" key="1">
    <source>
        <dbReference type="EMBL" id="KAI3825476.1"/>
    </source>
</evidence>